<keyword evidence="4" id="KW-1185">Reference proteome</keyword>
<reference evidence="3 4" key="1">
    <citation type="journal article" date="2019" name="Sci. Rep.">
        <title>Comparative genomics of chytrid fungi reveal insights into the obligate biotrophic and pathogenic lifestyle of Synchytrium endobioticum.</title>
        <authorList>
            <person name="van de Vossenberg B.T.L.H."/>
            <person name="Warris S."/>
            <person name="Nguyen H.D.T."/>
            <person name="van Gent-Pelzer M.P.E."/>
            <person name="Joly D.L."/>
            <person name="van de Geest H.C."/>
            <person name="Bonants P.J.M."/>
            <person name="Smith D.S."/>
            <person name="Levesque C.A."/>
            <person name="van der Lee T.A.J."/>
        </authorList>
    </citation>
    <scope>NUCLEOTIDE SEQUENCE [LARGE SCALE GENOMIC DNA]</scope>
    <source>
        <strain evidence="3 4">CBS 675.73</strain>
    </source>
</reference>
<evidence type="ECO:0000256" key="2">
    <source>
        <dbReference type="SAM" id="MobiDB-lite"/>
    </source>
</evidence>
<evidence type="ECO:0000313" key="3">
    <source>
        <dbReference type="EMBL" id="TPX50245.1"/>
    </source>
</evidence>
<dbReference type="OrthoDB" id="10262255at2759"/>
<comment type="caution">
    <text evidence="3">The sequence shown here is derived from an EMBL/GenBank/DDBJ whole genome shotgun (WGS) entry which is preliminary data.</text>
</comment>
<evidence type="ECO:0000256" key="1">
    <source>
        <dbReference type="SAM" id="Coils"/>
    </source>
</evidence>
<keyword evidence="1" id="KW-0175">Coiled coil</keyword>
<organism evidence="3 4">
    <name type="scientific">Chytriomyces confervae</name>
    <dbReference type="NCBI Taxonomy" id="246404"/>
    <lineage>
        <taxon>Eukaryota</taxon>
        <taxon>Fungi</taxon>
        <taxon>Fungi incertae sedis</taxon>
        <taxon>Chytridiomycota</taxon>
        <taxon>Chytridiomycota incertae sedis</taxon>
        <taxon>Chytridiomycetes</taxon>
        <taxon>Chytridiales</taxon>
        <taxon>Chytriomycetaceae</taxon>
        <taxon>Chytriomyces</taxon>
    </lineage>
</organism>
<dbReference type="EMBL" id="QEAP01001177">
    <property type="protein sequence ID" value="TPX50245.1"/>
    <property type="molecule type" value="Genomic_DNA"/>
</dbReference>
<dbReference type="InterPro" id="IPR039341">
    <property type="entry name" value="CFAP99"/>
</dbReference>
<feature type="coiled-coil region" evidence="1">
    <location>
        <begin position="226"/>
        <end position="253"/>
    </location>
</feature>
<dbReference type="PANTHER" id="PTHR34649:SF1">
    <property type="entry name" value="CILIA- AND FLAGELLA-ASSOCIATED PROTEIN 99"/>
    <property type="match status" value="1"/>
</dbReference>
<dbReference type="AlphaFoldDB" id="A0A507DFX6"/>
<feature type="region of interest" description="Disordered" evidence="2">
    <location>
        <begin position="362"/>
        <end position="391"/>
    </location>
</feature>
<sequence length="462" mass="52533">MLAESELTLRDTNEFEMWQEDIKAKETEERQIELEKLRLKVQLVHEDSFLARQEKQQENKGIVIEMKQEKQVFRHLSEQARKELDFENKRKIEDVHEIMESVVRAKEKVVLLKQKKAADVVNETQFLMEKAQREAAEELSRKMELIQQIRLLEKAIPPVGGYVKALDLTETSNLGLLGEMSIIEASSFLFQLAFQSKPRFCQLHERLAHMRVRESELAQERRQDIIKEKETRLAQVSEKLEDIDRERQERRRKRLEASYGAVGSSRTSSSASICEEHLSIHSLERKNVDPALREMQEKLLAKKALRMNAKSKLSTLKSSGVVTSIFKHANQNMESINMDASAKPQSGSSASFIAGIPVLRNPELPSKTQKDESPKTNNASTHTDKSEDAGINAITSRDAEYTAHMAQIRRQLEDQKMKLLADISAAQARDISITIAVPQGTVEAMGATVEKTVKFANSVETL</sequence>
<dbReference type="Proteomes" id="UP000320333">
    <property type="component" value="Unassembled WGS sequence"/>
</dbReference>
<gene>
    <name evidence="3" type="ORF">CcCBS67573_g10102</name>
</gene>
<dbReference type="PANTHER" id="PTHR34649">
    <property type="entry name" value="CILIA- AND FLAGELLA-ASSOCIATED PROTEIN 99"/>
    <property type="match status" value="1"/>
</dbReference>
<dbReference type="STRING" id="246404.A0A507DFX6"/>
<protein>
    <submittedName>
        <fullName evidence="3">Uncharacterized protein</fullName>
    </submittedName>
</protein>
<evidence type="ECO:0000313" key="4">
    <source>
        <dbReference type="Proteomes" id="UP000320333"/>
    </source>
</evidence>
<name>A0A507DFX6_9FUNG</name>
<accession>A0A507DFX6</accession>
<proteinExistence type="predicted"/>